<dbReference type="PANTHER" id="PTHR23301:SF0">
    <property type="entry name" value="CHITIN-BINDING TYPE-2 DOMAIN-CONTAINING PROTEIN-RELATED"/>
    <property type="match status" value="1"/>
</dbReference>
<feature type="signal peptide" evidence="7">
    <location>
        <begin position="1"/>
        <end position="19"/>
    </location>
</feature>
<dbReference type="Gene3D" id="2.170.140.10">
    <property type="entry name" value="Chitin binding domain"/>
    <property type="match status" value="1"/>
</dbReference>
<feature type="compositionally biased region" description="Polar residues" evidence="6">
    <location>
        <begin position="98"/>
        <end position="113"/>
    </location>
</feature>
<protein>
    <submittedName>
        <fullName evidence="10">Peritrophin-1 isoform X2</fullName>
    </submittedName>
</protein>
<dbReference type="SMART" id="SM00494">
    <property type="entry name" value="ChtBD2"/>
    <property type="match status" value="1"/>
</dbReference>
<keyword evidence="2 7" id="KW-0732">Signal</keyword>
<evidence type="ECO:0000313" key="10">
    <source>
        <dbReference type="RefSeq" id="XP_033178853.1"/>
    </source>
</evidence>
<name>A0A6P8LAM2_BOMIM</name>
<evidence type="ECO:0000256" key="2">
    <source>
        <dbReference type="ARBA" id="ARBA00022729"/>
    </source>
</evidence>
<feature type="domain" description="Chitin-binding type-2" evidence="8">
    <location>
        <begin position="22"/>
        <end position="82"/>
    </location>
</feature>
<dbReference type="Proteomes" id="UP000515180">
    <property type="component" value="Unplaced"/>
</dbReference>
<evidence type="ECO:0000256" key="1">
    <source>
        <dbReference type="ARBA" id="ARBA00022669"/>
    </source>
</evidence>
<keyword evidence="1" id="KW-0147">Chitin-binding</keyword>
<proteinExistence type="predicted"/>
<evidence type="ECO:0000256" key="5">
    <source>
        <dbReference type="ARBA" id="ARBA00023180"/>
    </source>
</evidence>
<reference evidence="10" key="1">
    <citation type="submission" date="2025-08" db="UniProtKB">
        <authorList>
            <consortium name="RefSeq"/>
        </authorList>
    </citation>
    <scope>IDENTIFICATION</scope>
</reference>
<dbReference type="GO" id="GO:0008061">
    <property type="term" value="F:chitin binding"/>
    <property type="evidence" value="ECO:0007669"/>
    <property type="project" value="UniProtKB-KW"/>
</dbReference>
<dbReference type="GO" id="GO:0005576">
    <property type="term" value="C:extracellular region"/>
    <property type="evidence" value="ECO:0007669"/>
    <property type="project" value="InterPro"/>
</dbReference>
<evidence type="ECO:0000256" key="3">
    <source>
        <dbReference type="ARBA" id="ARBA00022737"/>
    </source>
</evidence>
<evidence type="ECO:0000256" key="6">
    <source>
        <dbReference type="SAM" id="MobiDB-lite"/>
    </source>
</evidence>
<keyword evidence="5" id="KW-0325">Glycoprotein</keyword>
<dbReference type="GeneID" id="100747737"/>
<dbReference type="InterPro" id="IPR036508">
    <property type="entry name" value="Chitin-bd_dom_sf"/>
</dbReference>
<dbReference type="SUPFAM" id="SSF57625">
    <property type="entry name" value="Invertebrate chitin-binding proteins"/>
    <property type="match status" value="1"/>
</dbReference>
<evidence type="ECO:0000256" key="7">
    <source>
        <dbReference type="SAM" id="SignalP"/>
    </source>
</evidence>
<gene>
    <name evidence="10" type="primary">LOC100747737</name>
</gene>
<dbReference type="Pfam" id="PF01607">
    <property type="entry name" value="CBM_14"/>
    <property type="match status" value="1"/>
</dbReference>
<feature type="chain" id="PRO_5027626971" evidence="7">
    <location>
        <begin position="20"/>
        <end position="113"/>
    </location>
</feature>
<feature type="region of interest" description="Disordered" evidence="6">
    <location>
        <begin position="78"/>
        <end position="113"/>
    </location>
</feature>
<evidence type="ECO:0000256" key="4">
    <source>
        <dbReference type="ARBA" id="ARBA00023157"/>
    </source>
</evidence>
<sequence length="113" mass="12473">MKAIFVVALTALLVAFASTTPPPECPNEEEEDVALFPNPDDCSTYYSCIRETPVLMQCNEGLEFNPELRVCDWPKKNASCKHRPSRPPHSTHSPTTKLPVTSTPEDSTPLSTV</sequence>
<dbReference type="PANTHER" id="PTHR23301">
    <property type="entry name" value="CHITIN BINDING PERITROPHIN-A"/>
    <property type="match status" value="1"/>
</dbReference>
<evidence type="ECO:0000259" key="8">
    <source>
        <dbReference type="PROSITE" id="PS50940"/>
    </source>
</evidence>
<dbReference type="InterPro" id="IPR002557">
    <property type="entry name" value="Chitin-bd_dom"/>
</dbReference>
<keyword evidence="9" id="KW-1185">Reference proteome</keyword>
<organism evidence="9 10">
    <name type="scientific">Bombus impatiens</name>
    <name type="common">Bumblebee</name>
    <dbReference type="NCBI Taxonomy" id="132113"/>
    <lineage>
        <taxon>Eukaryota</taxon>
        <taxon>Metazoa</taxon>
        <taxon>Ecdysozoa</taxon>
        <taxon>Arthropoda</taxon>
        <taxon>Hexapoda</taxon>
        <taxon>Insecta</taxon>
        <taxon>Pterygota</taxon>
        <taxon>Neoptera</taxon>
        <taxon>Endopterygota</taxon>
        <taxon>Hymenoptera</taxon>
        <taxon>Apocrita</taxon>
        <taxon>Aculeata</taxon>
        <taxon>Apoidea</taxon>
        <taxon>Anthophila</taxon>
        <taxon>Apidae</taxon>
        <taxon>Bombus</taxon>
        <taxon>Pyrobombus</taxon>
    </lineage>
</organism>
<dbReference type="AlphaFoldDB" id="A0A6P8LAM2"/>
<keyword evidence="3" id="KW-0677">Repeat</keyword>
<keyword evidence="4" id="KW-1015">Disulfide bond</keyword>
<evidence type="ECO:0000313" key="9">
    <source>
        <dbReference type="Proteomes" id="UP000515180"/>
    </source>
</evidence>
<dbReference type="RefSeq" id="XP_033178853.1">
    <property type="nucleotide sequence ID" value="XM_033322962.1"/>
</dbReference>
<accession>A0A6P8LAM2</accession>
<dbReference type="InterPro" id="IPR051940">
    <property type="entry name" value="Chitin_bind-dev_reg"/>
</dbReference>
<dbReference type="PROSITE" id="PS50940">
    <property type="entry name" value="CHIT_BIND_II"/>
    <property type="match status" value="1"/>
</dbReference>